<evidence type="ECO:0000313" key="1">
    <source>
        <dbReference type="EMBL" id="OBR13072.1"/>
    </source>
</evidence>
<reference evidence="2" key="1">
    <citation type="journal article" date="2017" name="BMC Genomics">
        <title>Gapless genome assembly of Colletotrichum higginsianum reveals chromosome structure and association of transposable elements with secondary metabolite gene clusters.</title>
        <authorList>
            <person name="Dallery J.-F."/>
            <person name="Lapalu N."/>
            <person name="Zampounis A."/>
            <person name="Pigne S."/>
            <person name="Luyten I."/>
            <person name="Amselem J."/>
            <person name="Wittenberg A.H.J."/>
            <person name="Zhou S."/>
            <person name="de Queiroz M.V."/>
            <person name="Robin G.P."/>
            <person name="Auger A."/>
            <person name="Hainaut M."/>
            <person name="Henrissat B."/>
            <person name="Kim K.-T."/>
            <person name="Lee Y.-H."/>
            <person name="Lespinet O."/>
            <person name="Schwartz D.C."/>
            <person name="Thon M.R."/>
            <person name="O'Connell R.J."/>
        </authorList>
    </citation>
    <scope>NUCLEOTIDE SEQUENCE [LARGE SCALE GENOMIC DNA]</scope>
    <source>
        <strain evidence="2">IMI 349063</strain>
    </source>
</reference>
<name>A0A1B7YMA4_COLHI</name>
<protein>
    <submittedName>
        <fullName evidence="1">Pyridoxal-5'-phosphate-dependent protein beta subunit</fullName>
    </submittedName>
</protein>
<accession>A0A1B7YMA4</accession>
<comment type="caution">
    <text evidence="1">The sequence shown here is derived from an EMBL/GenBank/DDBJ whole genome shotgun (WGS) entry which is preliminary data.</text>
</comment>
<gene>
    <name evidence="1" type="ORF">CH63R_01798</name>
</gene>
<keyword evidence="2" id="KW-1185">Reference proteome</keyword>
<dbReference type="RefSeq" id="XP_018161589.1">
    <property type="nucleotide sequence ID" value="XM_018296773.1"/>
</dbReference>
<organism evidence="1 2">
    <name type="scientific">Colletotrichum higginsianum (strain IMI 349063)</name>
    <name type="common">Crucifer anthracnose fungus</name>
    <dbReference type="NCBI Taxonomy" id="759273"/>
    <lineage>
        <taxon>Eukaryota</taxon>
        <taxon>Fungi</taxon>
        <taxon>Dikarya</taxon>
        <taxon>Ascomycota</taxon>
        <taxon>Pezizomycotina</taxon>
        <taxon>Sordariomycetes</taxon>
        <taxon>Hypocreomycetidae</taxon>
        <taxon>Glomerellales</taxon>
        <taxon>Glomerellaceae</taxon>
        <taxon>Colletotrichum</taxon>
        <taxon>Colletotrichum destructivum species complex</taxon>
    </lineage>
</organism>
<proteinExistence type="predicted"/>
<dbReference type="OrthoDB" id="4418812at2759"/>
<dbReference type="Proteomes" id="UP000092177">
    <property type="component" value="Chromosome 2"/>
</dbReference>
<dbReference type="AlphaFoldDB" id="A0A1B7YMA4"/>
<dbReference type="KEGG" id="chig:CH63R_01798"/>
<evidence type="ECO:0000313" key="2">
    <source>
        <dbReference type="Proteomes" id="UP000092177"/>
    </source>
</evidence>
<dbReference type="VEuPathDB" id="FungiDB:CH63R_01798"/>
<dbReference type="EMBL" id="LTAN01000002">
    <property type="protein sequence ID" value="OBR13072.1"/>
    <property type="molecule type" value="Genomic_DNA"/>
</dbReference>
<sequence>MHQLRPGDRVTLPPYIYLEAKEQTVAMNKMINVDFTQSFEIDDIICTTEETGARVVFLHPVANVVGLPCMNVRAFLKKVTRRGGWKDRIVVIDRTMISDGLSVFDWAPGSD</sequence>
<dbReference type="GeneID" id="28860880"/>